<evidence type="ECO:0000313" key="2">
    <source>
        <dbReference type="Proteomes" id="UP000429958"/>
    </source>
</evidence>
<accession>A0A7X2NP61</accession>
<dbReference type="AlphaFoldDB" id="A0A7X2NP61"/>
<sequence>MNNIVMTVYGAKPMSYKERLRYAGKAFTHNYTNEKNIGYLIKFNNALGFKKLEYDDEKYMTEIKSPDGYRSPYSLLLINRYFFNKENEIMTFVIPDMTMKHNLDEYTYETLSMLFKFQRFLYKVFPNDIRIEFAIKPETQYPTKVNILSHFWNCLSEGECVDTEMSIGHEITKNEKKYVLDVIRQIVSYEPDISCFLCETCYEYHPDYPYHIELIDKNKDDTSYMLRFDYYNPSRMKEEAEYEKQMKRQYIQYYFDKKKKEKDNDK</sequence>
<comment type="caution">
    <text evidence="1">The sequence shown here is derived from an EMBL/GenBank/DDBJ whole genome shotgun (WGS) entry which is preliminary data.</text>
</comment>
<reference evidence="1 2" key="1">
    <citation type="submission" date="2019-08" db="EMBL/GenBank/DDBJ databases">
        <title>In-depth cultivation of the pig gut microbiome towards novel bacterial diversity and tailored functional studies.</title>
        <authorList>
            <person name="Wylensek D."/>
            <person name="Hitch T.C.A."/>
            <person name="Clavel T."/>
        </authorList>
    </citation>
    <scope>NUCLEOTIDE SEQUENCE [LARGE SCALE GENOMIC DNA]</scope>
    <source>
        <strain evidence="1 2">WCA-389-WT-23D1</strain>
    </source>
</reference>
<dbReference type="RefSeq" id="WP_154473758.1">
    <property type="nucleotide sequence ID" value="NZ_VUMD01000022.1"/>
</dbReference>
<dbReference type="Proteomes" id="UP000429958">
    <property type="component" value="Unassembled WGS sequence"/>
</dbReference>
<keyword evidence="2" id="KW-1185">Reference proteome</keyword>
<gene>
    <name evidence="1" type="ORF">FYJ39_17775</name>
</gene>
<protein>
    <submittedName>
        <fullName evidence="1">Uncharacterized protein</fullName>
    </submittedName>
</protein>
<organism evidence="1 2">
    <name type="scientific">Clostridium porci</name>
    <dbReference type="NCBI Taxonomy" id="2605778"/>
    <lineage>
        <taxon>Bacteria</taxon>
        <taxon>Bacillati</taxon>
        <taxon>Bacillota</taxon>
        <taxon>Clostridia</taxon>
        <taxon>Eubacteriales</taxon>
        <taxon>Clostridiaceae</taxon>
        <taxon>Clostridium</taxon>
    </lineage>
</organism>
<proteinExistence type="predicted"/>
<dbReference type="EMBL" id="VUMD01000022">
    <property type="protein sequence ID" value="MSS38330.1"/>
    <property type="molecule type" value="Genomic_DNA"/>
</dbReference>
<evidence type="ECO:0000313" key="1">
    <source>
        <dbReference type="EMBL" id="MSS38330.1"/>
    </source>
</evidence>
<name>A0A7X2NP61_9CLOT</name>